<dbReference type="AlphaFoldDB" id="U5DN28"/>
<dbReference type="InParanoid" id="U5DN28"/>
<dbReference type="Proteomes" id="UP000016960">
    <property type="component" value="Unassembled WGS sequence"/>
</dbReference>
<protein>
    <submittedName>
        <fullName evidence="1">Uncharacterized protein</fullName>
    </submittedName>
</protein>
<evidence type="ECO:0000313" key="2">
    <source>
        <dbReference type="Proteomes" id="UP000016960"/>
    </source>
</evidence>
<dbReference type="STRING" id="582515.KR51_00001310"/>
<proteinExistence type="predicted"/>
<keyword evidence="2" id="KW-1185">Reference proteome</keyword>
<dbReference type="RefSeq" id="WP_022603815.1">
    <property type="nucleotide sequence ID" value="NZ_ASSJ01000003.1"/>
</dbReference>
<comment type="caution">
    <text evidence="1">The sequence shown here is derived from an EMBL/GenBank/DDBJ whole genome shotgun (WGS) entry which is preliminary data.</text>
</comment>
<dbReference type="EMBL" id="ASSJ01000003">
    <property type="protein sequence ID" value="ERN43071.1"/>
    <property type="molecule type" value="Genomic_DNA"/>
</dbReference>
<reference evidence="1 2" key="1">
    <citation type="submission" date="2013-05" db="EMBL/GenBank/DDBJ databases">
        <title>Draft genome sequence of Rubidibacter lacunae KORDI 51-2.</title>
        <authorList>
            <person name="Choi D.H."/>
            <person name="Noh J.H."/>
            <person name="Kwon K.-K."/>
            <person name="Lee J.-H."/>
            <person name="Ryu J.-Y."/>
        </authorList>
    </citation>
    <scope>NUCLEOTIDE SEQUENCE [LARGE SCALE GENOMIC DNA]</scope>
    <source>
        <strain evidence="1 2">KORDI 51-2</strain>
    </source>
</reference>
<name>U5DN28_9CHRO</name>
<accession>U5DN28</accession>
<evidence type="ECO:0000313" key="1">
    <source>
        <dbReference type="EMBL" id="ERN43071.1"/>
    </source>
</evidence>
<organism evidence="1 2">
    <name type="scientific">Rubidibacter lacunae KORDI 51-2</name>
    <dbReference type="NCBI Taxonomy" id="582515"/>
    <lineage>
        <taxon>Bacteria</taxon>
        <taxon>Bacillati</taxon>
        <taxon>Cyanobacteriota</taxon>
        <taxon>Cyanophyceae</taxon>
        <taxon>Oscillatoriophycideae</taxon>
        <taxon>Chroococcales</taxon>
        <taxon>Aphanothecaceae</taxon>
        <taxon>Rubidibacter</taxon>
    </lineage>
</organism>
<gene>
    <name evidence="1" type="ORF">KR51_00001310</name>
</gene>
<sequence>MHDSEEEEPYATLKRILGLIYLSTASINRVYSDLLMSAPKIDNISEERALREVGLMGQKSLWDWEQPQAKLETEAHARAAQQAHFLGQLPHNPEPKLRE</sequence>